<dbReference type="AlphaFoldDB" id="A0A9J6QTL8"/>
<dbReference type="RefSeq" id="WP_265333486.1">
    <property type="nucleotide sequence ID" value="NZ_JAJAGH010000009.1"/>
</dbReference>
<reference evidence="1" key="1">
    <citation type="submission" date="2022-09" db="EMBL/GenBank/DDBJ databases">
        <title>Culturomic study of gut microbiota in children with autism spectrum disorder.</title>
        <authorList>
            <person name="Efimov B.A."/>
            <person name="Chaplin A.V."/>
            <person name="Sokolova S.R."/>
            <person name="Pikina A.P."/>
            <person name="Korzhanova M."/>
            <person name="Belova V."/>
            <person name="Korostin D."/>
        </authorList>
    </citation>
    <scope>NUCLEOTIDE SEQUENCE</scope>
    <source>
        <strain evidence="1">ASD5510</strain>
    </source>
</reference>
<evidence type="ECO:0000313" key="1">
    <source>
        <dbReference type="EMBL" id="MCU7379642.1"/>
    </source>
</evidence>
<evidence type="ECO:0000313" key="2">
    <source>
        <dbReference type="Proteomes" id="UP001065549"/>
    </source>
</evidence>
<name>A0A9J6QTL8_9FIRM</name>
<comment type="caution">
    <text evidence="1">The sequence shown here is derived from an EMBL/GenBank/DDBJ whole genome shotgun (WGS) entry which is preliminary data.</text>
</comment>
<gene>
    <name evidence="1" type="ORF">OBO34_14945</name>
</gene>
<dbReference type="Proteomes" id="UP001065549">
    <property type="component" value="Unassembled WGS sequence"/>
</dbReference>
<protein>
    <submittedName>
        <fullName evidence="1">Uncharacterized protein</fullName>
    </submittedName>
</protein>
<proteinExistence type="predicted"/>
<organism evidence="1 2">
    <name type="scientific">Hominibacterium faecale</name>
    <dbReference type="NCBI Taxonomy" id="2839743"/>
    <lineage>
        <taxon>Bacteria</taxon>
        <taxon>Bacillati</taxon>
        <taxon>Bacillota</taxon>
        <taxon>Clostridia</taxon>
        <taxon>Peptostreptococcales</taxon>
        <taxon>Anaerovoracaceae</taxon>
        <taxon>Hominibacterium</taxon>
    </lineage>
</organism>
<sequence length="44" mass="5097">MDRDFRVADLSAEKVAEINEFQKKLRNETNQNIVLIAYEPGTTK</sequence>
<dbReference type="EMBL" id="JAOSHN010000006">
    <property type="protein sequence ID" value="MCU7379642.1"/>
    <property type="molecule type" value="Genomic_DNA"/>
</dbReference>
<accession>A0A9J6QTL8</accession>
<keyword evidence="2" id="KW-1185">Reference proteome</keyword>